<evidence type="ECO:0000256" key="4">
    <source>
        <dbReference type="ARBA" id="ARBA00022561"/>
    </source>
</evidence>
<dbReference type="InterPro" id="IPR003514">
    <property type="entry name" value="Microviridae_protein_F"/>
</dbReference>
<keyword evidence="4" id="KW-0167">Capsid protein</keyword>
<comment type="subcellular location">
    <subcellularLocation>
        <location evidence="1">Virion</location>
    </subcellularLocation>
</comment>
<accession>A0AAU8ATT3</accession>
<evidence type="ECO:0000313" key="6">
    <source>
        <dbReference type="EMBL" id="XCD03316.1"/>
    </source>
</evidence>
<evidence type="ECO:0000256" key="1">
    <source>
        <dbReference type="ARBA" id="ARBA00004328"/>
    </source>
</evidence>
<reference evidence="6" key="1">
    <citation type="submission" date="2024-03" db="EMBL/GenBank/DDBJ databases">
        <title>Diverse circular DNA viruses in blood, oral, and fecal samples of captive lemurs.</title>
        <authorList>
            <person name="Paietta E.N."/>
            <person name="Kraberger S."/>
            <person name="Lund M.C."/>
            <person name="Custer J.M."/>
            <person name="Vargas K.M."/>
            <person name="Ehmke E.E."/>
            <person name="Yoder A.D."/>
            <person name="Varsani A."/>
        </authorList>
    </citation>
    <scope>NUCLEOTIDE SEQUENCE</scope>
    <source>
        <strain evidence="6">Duke_18_48</strain>
    </source>
</reference>
<organism evidence="6">
    <name type="scientific">Dulem virus 204</name>
    <dbReference type="NCBI Taxonomy" id="3145681"/>
    <lineage>
        <taxon>Viruses</taxon>
        <taxon>Monodnaviria</taxon>
        <taxon>Sangervirae</taxon>
        <taxon>Phixviricota</taxon>
        <taxon>Malgrandaviricetes</taxon>
        <taxon>Petitvirales</taxon>
        <taxon>Microviridae</taxon>
        <taxon>Microvirus</taxon>
    </lineage>
</organism>
<comment type="similarity">
    <text evidence="2">Belongs to the microviridae F protein family.</text>
</comment>
<sequence length="633" mass="71235">MAQLKFDPKPHLELNRSSFNLSNTKIFDCQQNRLIPTAIYDCVPGDNFLLGVKSLVRTSPLVRPAFTSNLKKKNASFFCAYRTLWKDFENFYSGGRTGDEHYPLPCMSIGNYIKVGSFHDYADLPIIGSSPSGSGSTLINALYLLAYLKIWNDYFRNPTIDIEIDVYDRKIYTPGNNTPLKFLEQNYTFEGVTAVRLQYFLSWCFSYISGDVPSSYRPTPNADGIVDFYPNSTGQPAADLQSYLPALVNLPRDIFTSALPQAQSGTPVSLGLDGSIDGLGLNPNSFVNIVTPATGPTVKLGFGSIVGNFDTNNYPSGYQAVGLSYLNKGTLGINNDALTGSPSTENYTQNPLRLFGSQLNNIASKSSRVNISGIYPRELRLVFGLDLWQQLRNLTGNRYKDILYGYYGVTLPDSRLQLAEYIGGSSQDIYTSEVLQTSQTDNTPLGSLGGHQISSNSDYHGSYFVQEPGCIINLTWINSNSLYTQGLRRDWRKFTLDDFFFPSFENIGDQEIRREEICFTYKSGSSLNRDIFGFAPRYYEYKYYDDKVCGHLRTTELYWTQARIFGVDDVSSEPSFSLNSSFIKPNLIGLNRIYQNLETNPDTTFNYFIRHVNQTVAFRPMKNNSIGMLIDHF</sequence>
<evidence type="ECO:0000256" key="3">
    <source>
        <dbReference type="ARBA" id="ARBA00022431"/>
    </source>
</evidence>
<evidence type="ECO:0000256" key="5">
    <source>
        <dbReference type="ARBA" id="ARBA00022844"/>
    </source>
</evidence>
<evidence type="ECO:0000256" key="2">
    <source>
        <dbReference type="ARBA" id="ARBA00009963"/>
    </source>
</evidence>
<dbReference type="GO" id="GO:0039615">
    <property type="term" value="C:T=1 icosahedral viral capsid"/>
    <property type="evidence" value="ECO:0007669"/>
    <property type="project" value="UniProtKB-KW"/>
</dbReference>
<dbReference type="EMBL" id="PP511342">
    <property type="protein sequence ID" value="XCD03316.1"/>
    <property type="molecule type" value="Genomic_DNA"/>
</dbReference>
<dbReference type="Pfam" id="PF02305">
    <property type="entry name" value="Phage_F"/>
    <property type="match status" value="2"/>
</dbReference>
<name>A0AAU8ATT3_9VIRU</name>
<proteinExistence type="inferred from homology"/>
<protein>
    <submittedName>
        <fullName evidence="6">Major capsid protein</fullName>
    </submittedName>
</protein>
<dbReference type="SUPFAM" id="SSF88645">
    <property type="entry name" value="ssDNA viruses"/>
    <property type="match status" value="2"/>
</dbReference>
<dbReference type="GO" id="GO:0005198">
    <property type="term" value="F:structural molecule activity"/>
    <property type="evidence" value="ECO:0007669"/>
    <property type="project" value="InterPro"/>
</dbReference>
<dbReference type="InterPro" id="IPR016184">
    <property type="entry name" value="Capsid/spike_ssDNA_virus"/>
</dbReference>
<keyword evidence="3" id="KW-1140">T=1 icosahedral capsid protein</keyword>
<keyword evidence="5" id="KW-0946">Virion</keyword>
<dbReference type="Gene3D" id="2.60.169.10">
    <property type="entry name" value="Microviridae F protein"/>
    <property type="match status" value="2"/>
</dbReference>
<dbReference type="InterPro" id="IPR037002">
    <property type="entry name" value="Microviridae_protein_F_sf"/>
</dbReference>